<dbReference type="Proteomes" id="UP000178485">
    <property type="component" value="Chromosome i"/>
</dbReference>
<comment type="similarity">
    <text evidence="10">Belongs to the NhaD Na(+)/H(+) (TC 2.A.62) antiporter family.</text>
</comment>
<evidence type="ECO:0000256" key="6">
    <source>
        <dbReference type="ARBA" id="ARBA00023053"/>
    </source>
</evidence>
<dbReference type="STRING" id="1642646.ING2E5A_1467"/>
<dbReference type="KEGG" id="pmuc:ING2E5A_1467"/>
<dbReference type="RefSeq" id="WP_071136807.1">
    <property type="nucleotide sequence ID" value="NZ_DUQN01000058.1"/>
</dbReference>
<evidence type="ECO:0000256" key="2">
    <source>
        <dbReference type="ARBA" id="ARBA00022448"/>
    </source>
</evidence>
<feature type="transmembrane region" description="Helical" evidence="11">
    <location>
        <begin position="449"/>
        <end position="467"/>
    </location>
</feature>
<gene>
    <name evidence="13" type="primary">nhaD3</name>
    <name evidence="13" type="ORF">ING2E5A_1467</name>
</gene>
<comment type="subcellular location">
    <subcellularLocation>
        <location evidence="1">Membrane</location>
        <topology evidence="1">Multi-pass membrane protein</topology>
    </subcellularLocation>
</comment>
<evidence type="ECO:0000313" key="13">
    <source>
        <dbReference type="EMBL" id="SCM57698.1"/>
    </source>
</evidence>
<keyword evidence="9" id="KW-0739">Sodium transport</keyword>
<keyword evidence="5 11" id="KW-1133">Transmembrane helix</keyword>
<feature type="transmembrane region" description="Helical" evidence="11">
    <location>
        <begin position="91"/>
        <end position="108"/>
    </location>
</feature>
<organism evidence="13 14">
    <name type="scientific">Petrimonas mucosa</name>
    <dbReference type="NCBI Taxonomy" id="1642646"/>
    <lineage>
        <taxon>Bacteria</taxon>
        <taxon>Pseudomonadati</taxon>
        <taxon>Bacteroidota</taxon>
        <taxon>Bacteroidia</taxon>
        <taxon>Bacteroidales</taxon>
        <taxon>Dysgonomonadaceae</taxon>
        <taxon>Petrimonas</taxon>
    </lineage>
</organism>
<proteinExistence type="inferred from homology"/>
<evidence type="ECO:0000256" key="5">
    <source>
        <dbReference type="ARBA" id="ARBA00022989"/>
    </source>
</evidence>
<name>A0A1G4G6Z3_9BACT</name>
<feature type="transmembrane region" description="Helical" evidence="11">
    <location>
        <begin position="258"/>
        <end position="274"/>
    </location>
</feature>
<keyword evidence="4 11" id="KW-0812">Transmembrane</keyword>
<feature type="transmembrane region" description="Helical" evidence="11">
    <location>
        <begin position="129"/>
        <end position="157"/>
    </location>
</feature>
<evidence type="ECO:0000313" key="14">
    <source>
        <dbReference type="Proteomes" id="UP000178485"/>
    </source>
</evidence>
<evidence type="ECO:0000256" key="8">
    <source>
        <dbReference type="ARBA" id="ARBA00023136"/>
    </source>
</evidence>
<evidence type="ECO:0000256" key="3">
    <source>
        <dbReference type="ARBA" id="ARBA00022449"/>
    </source>
</evidence>
<keyword evidence="14" id="KW-1185">Reference proteome</keyword>
<feature type="transmembrane region" description="Helical" evidence="11">
    <location>
        <begin position="408"/>
        <end position="437"/>
    </location>
</feature>
<dbReference type="GO" id="GO:0006814">
    <property type="term" value="P:sodium ion transport"/>
    <property type="evidence" value="ECO:0007669"/>
    <property type="project" value="UniProtKB-KW"/>
</dbReference>
<keyword evidence="6" id="KW-0915">Sodium</keyword>
<protein>
    <submittedName>
        <fullName evidence="13">Na(+)/H(+) antiporter NhaD</fullName>
    </submittedName>
</protein>
<feature type="transmembrane region" description="Helical" evidence="11">
    <location>
        <begin position="6"/>
        <end position="22"/>
    </location>
</feature>
<dbReference type="GO" id="GO:0015297">
    <property type="term" value="F:antiporter activity"/>
    <property type="evidence" value="ECO:0007669"/>
    <property type="project" value="UniProtKB-KW"/>
</dbReference>
<evidence type="ECO:0000259" key="12">
    <source>
        <dbReference type="Pfam" id="PF03600"/>
    </source>
</evidence>
<evidence type="ECO:0000256" key="9">
    <source>
        <dbReference type="ARBA" id="ARBA00023201"/>
    </source>
</evidence>
<dbReference type="InterPro" id="IPR004680">
    <property type="entry name" value="Cit_transptr-like_dom"/>
</dbReference>
<dbReference type="InterPro" id="IPR045016">
    <property type="entry name" value="NhaD-like"/>
</dbReference>
<dbReference type="PANTHER" id="PTHR43269">
    <property type="entry name" value="SODIUM/PROTON ANTIPORTER 1-RELATED"/>
    <property type="match status" value="1"/>
</dbReference>
<feature type="domain" description="Citrate transporter-like" evidence="12">
    <location>
        <begin position="24"/>
        <end position="394"/>
    </location>
</feature>
<dbReference type="AlphaFoldDB" id="A0A1G4G6Z3"/>
<evidence type="ECO:0000256" key="7">
    <source>
        <dbReference type="ARBA" id="ARBA00023065"/>
    </source>
</evidence>
<keyword evidence="7" id="KW-0406">Ion transport</keyword>
<keyword evidence="3" id="KW-0050">Antiport</keyword>
<sequence length="468" mass="51652">MYYLMPVVFVLGIIAIALEDKIKINKSATALFVCITLWLMLVFGSGDILVERQNPDFLHFLKQTELEDAPVKEQIVHYLTENTFVSHLGDVAQTLFFVMCSLLIVNIVDRHGGFLAISRSLHTDNKRKLLWMIGLSSFFFSALLDNLAAAIVLIAVLRKLVPDHTDRMKYASIIVLTANAGGSWSPIGDVTTLLLWTGGNITAWHQISHLFLPALGNLLVTLIIADIWLFRKGARLRQTCNVMADDIYIERIPNSSRIVIFWIGILSLAFVPVFQSITHLPAFMCVLIGLVFLWIYTDLMYSHLGDIRESDKLRIPTLARSVDLPTIFFFFGILMSVAALKVGGQLSLFADLLSSNIREPYAITIIVGAISSVVDNVALVAATMGMFPVAETVAATTPYMNYFVADGGFWTLLTYCAVTGGSILIIGSATGVAVMGLEKISFGYYLKRFTPLAIVGYVVGILLFMLMG</sequence>
<accession>A0A1G4G6Z3</accession>
<feature type="transmembrane region" description="Helical" evidence="11">
    <location>
        <begin position="210"/>
        <end position="229"/>
    </location>
</feature>
<evidence type="ECO:0000256" key="4">
    <source>
        <dbReference type="ARBA" id="ARBA00022692"/>
    </source>
</evidence>
<evidence type="ECO:0000256" key="11">
    <source>
        <dbReference type="SAM" id="Phobius"/>
    </source>
</evidence>
<feature type="transmembrane region" description="Helical" evidence="11">
    <location>
        <begin position="360"/>
        <end position="387"/>
    </location>
</feature>
<feature type="transmembrane region" description="Helical" evidence="11">
    <location>
        <begin position="280"/>
        <end position="301"/>
    </location>
</feature>
<dbReference type="Pfam" id="PF03600">
    <property type="entry name" value="CitMHS"/>
    <property type="match status" value="1"/>
</dbReference>
<keyword evidence="8 11" id="KW-0472">Membrane</keyword>
<reference evidence="13 14" key="1">
    <citation type="submission" date="2016-08" db="EMBL/GenBank/DDBJ databases">
        <authorList>
            <person name="Seilhamer J.J."/>
        </authorList>
    </citation>
    <scope>NUCLEOTIDE SEQUENCE [LARGE SCALE GENOMIC DNA]</scope>
    <source>
        <strain evidence="13">ING2-E5A</strain>
    </source>
</reference>
<feature type="transmembrane region" description="Helical" evidence="11">
    <location>
        <begin position="322"/>
        <end position="340"/>
    </location>
</feature>
<dbReference type="PANTHER" id="PTHR43269:SF2">
    <property type="entry name" value="SODIUM_PROTON ANTIPORTER 1-RELATED"/>
    <property type="match status" value="1"/>
</dbReference>
<dbReference type="GO" id="GO:0016020">
    <property type="term" value="C:membrane"/>
    <property type="evidence" value="ECO:0007669"/>
    <property type="project" value="UniProtKB-SubCell"/>
</dbReference>
<dbReference type="EMBL" id="LT608328">
    <property type="protein sequence ID" value="SCM57698.1"/>
    <property type="molecule type" value="Genomic_DNA"/>
</dbReference>
<evidence type="ECO:0000256" key="10">
    <source>
        <dbReference type="ARBA" id="ARBA00025753"/>
    </source>
</evidence>
<dbReference type="NCBIfam" id="NF038006">
    <property type="entry name" value="NhaD_1"/>
    <property type="match status" value="1"/>
</dbReference>
<feature type="transmembrane region" description="Helical" evidence="11">
    <location>
        <begin position="29"/>
        <end position="50"/>
    </location>
</feature>
<keyword evidence="2" id="KW-0813">Transport</keyword>
<evidence type="ECO:0000256" key="1">
    <source>
        <dbReference type="ARBA" id="ARBA00004141"/>
    </source>
</evidence>